<dbReference type="PANTHER" id="PTHR21666:SF270">
    <property type="entry name" value="MUREIN HYDROLASE ACTIVATOR ENVC"/>
    <property type="match status" value="1"/>
</dbReference>
<reference evidence="4" key="1">
    <citation type="journal article" date="2019" name="Int. J. Syst. Evol. Microbiol.">
        <title>The Global Catalogue of Microorganisms (GCM) 10K type strain sequencing project: providing services to taxonomists for standard genome sequencing and annotation.</title>
        <authorList>
            <consortium name="The Broad Institute Genomics Platform"/>
            <consortium name="The Broad Institute Genome Sequencing Center for Infectious Disease"/>
            <person name="Wu L."/>
            <person name="Ma J."/>
        </authorList>
    </citation>
    <scope>NUCLEOTIDE SEQUENCE [LARGE SCALE GENOMIC DNA]</scope>
    <source>
        <strain evidence="4">KCTC 42730</strain>
    </source>
</reference>
<dbReference type="Pfam" id="PF01551">
    <property type="entry name" value="Peptidase_M23"/>
    <property type="match status" value="1"/>
</dbReference>
<keyword evidence="3" id="KW-0378">Hydrolase</keyword>
<dbReference type="PANTHER" id="PTHR21666">
    <property type="entry name" value="PEPTIDASE-RELATED"/>
    <property type="match status" value="1"/>
</dbReference>
<evidence type="ECO:0000313" key="4">
    <source>
        <dbReference type="Proteomes" id="UP001595453"/>
    </source>
</evidence>
<dbReference type="InterPro" id="IPR011055">
    <property type="entry name" value="Dup_hybrid_motif"/>
</dbReference>
<evidence type="ECO:0000313" key="3">
    <source>
        <dbReference type="EMBL" id="MFC3032006.1"/>
    </source>
</evidence>
<dbReference type="Gene3D" id="6.10.250.3150">
    <property type="match status" value="1"/>
</dbReference>
<protein>
    <submittedName>
        <fullName evidence="3">Murein hydrolase activator EnvC family protein</fullName>
    </submittedName>
</protein>
<sequence length="394" mass="44722">MPVRIQTSKDKAVALSFKAQRFLALLICLLVLPVHANETRTKQDLLEVQQEIKRSQAKFSEQQSNLKRMEKTLRRVELSVAEHVRALDFTEQGIAENQQQQQILERESSELNKRKSILQNLLAAQLRSAYMNGAHDYSKMLLNQEHATTLERIIVYYDYLNKSRTEQLEELKSIVLRIAKNQQQLDKAKDNLLALKEEQLRRVADLKTAQQEQARQAKQLQDTLKATETAIAYLKDNEQTLRDMLAKLQAEKEQTQARNVTLNGLQGNKGKLPWPLTGRLSNHFGARKHTGLNWNGVVIDAKEGSQIASVYQGQVVFADWLNGYGWVIVLDHGDGFMSLYGHAQTLLKDVGDTVTSGEIIALVGQSGGQQNPGLYFEIRHKGRAVNPIEWCRKS</sequence>
<dbReference type="GO" id="GO:0016787">
    <property type="term" value="F:hydrolase activity"/>
    <property type="evidence" value="ECO:0007669"/>
    <property type="project" value="UniProtKB-KW"/>
</dbReference>
<gene>
    <name evidence="3" type="ORF">ACFOEE_05705</name>
</gene>
<dbReference type="CDD" id="cd12797">
    <property type="entry name" value="M23_peptidase"/>
    <property type="match status" value="1"/>
</dbReference>
<comment type="caution">
    <text evidence="3">The sequence shown here is derived from an EMBL/GenBank/DDBJ whole genome shotgun (WGS) entry which is preliminary data.</text>
</comment>
<name>A0ABV7CHJ4_9GAMM</name>
<dbReference type="RefSeq" id="WP_377121807.1">
    <property type="nucleotide sequence ID" value="NZ_JBHRSD010000010.1"/>
</dbReference>
<feature type="coiled-coil region" evidence="1">
    <location>
        <begin position="45"/>
        <end position="114"/>
    </location>
</feature>
<keyword evidence="4" id="KW-1185">Reference proteome</keyword>
<feature type="domain" description="M23ase beta-sheet core" evidence="2">
    <location>
        <begin position="294"/>
        <end position="387"/>
    </location>
</feature>
<dbReference type="Proteomes" id="UP001595453">
    <property type="component" value="Unassembled WGS sequence"/>
</dbReference>
<organism evidence="3 4">
    <name type="scientific">Pseudoalteromonas fenneropenaei</name>
    <dbReference type="NCBI Taxonomy" id="1737459"/>
    <lineage>
        <taxon>Bacteria</taxon>
        <taxon>Pseudomonadati</taxon>
        <taxon>Pseudomonadota</taxon>
        <taxon>Gammaproteobacteria</taxon>
        <taxon>Alteromonadales</taxon>
        <taxon>Pseudoalteromonadaceae</taxon>
        <taxon>Pseudoalteromonas</taxon>
    </lineage>
</organism>
<dbReference type="Gene3D" id="2.70.70.10">
    <property type="entry name" value="Glucose Permease (Domain IIA)"/>
    <property type="match status" value="1"/>
</dbReference>
<evidence type="ECO:0000259" key="2">
    <source>
        <dbReference type="Pfam" id="PF01551"/>
    </source>
</evidence>
<accession>A0ABV7CHJ4</accession>
<feature type="coiled-coil region" evidence="1">
    <location>
        <begin position="171"/>
        <end position="265"/>
    </location>
</feature>
<dbReference type="EMBL" id="JBHRSD010000010">
    <property type="protein sequence ID" value="MFC3032006.1"/>
    <property type="molecule type" value="Genomic_DNA"/>
</dbReference>
<keyword evidence="1" id="KW-0175">Coiled coil</keyword>
<proteinExistence type="predicted"/>
<dbReference type="InterPro" id="IPR050570">
    <property type="entry name" value="Cell_wall_metabolism_enzyme"/>
</dbReference>
<dbReference type="SUPFAM" id="SSF51261">
    <property type="entry name" value="Duplicated hybrid motif"/>
    <property type="match status" value="1"/>
</dbReference>
<evidence type="ECO:0000256" key="1">
    <source>
        <dbReference type="SAM" id="Coils"/>
    </source>
</evidence>
<dbReference type="InterPro" id="IPR016047">
    <property type="entry name" value="M23ase_b-sheet_dom"/>
</dbReference>